<dbReference type="EMBL" id="CP093846">
    <property type="protein sequence ID" value="UNS98071.1"/>
    <property type="molecule type" value="Genomic_DNA"/>
</dbReference>
<feature type="compositionally biased region" description="Low complexity" evidence="1">
    <location>
        <begin position="12"/>
        <end position="25"/>
    </location>
</feature>
<keyword evidence="2" id="KW-0472">Membrane</keyword>
<keyword evidence="4" id="KW-1185">Reference proteome</keyword>
<feature type="region of interest" description="Disordered" evidence="1">
    <location>
        <begin position="1"/>
        <end position="32"/>
    </location>
</feature>
<dbReference type="RefSeq" id="WP_242752710.1">
    <property type="nucleotide sequence ID" value="NZ_CP093846.1"/>
</dbReference>
<evidence type="ECO:0000313" key="3">
    <source>
        <dbReference type="EMBL" id="UNS98071.1"/>
    </source>
</evidence>
<keyword evidence="2" id="KW-0812">Transmembrane</keyword>
<feature type="transmembrane region" description="Helical" evidence="2">
    <location>
        <begin position="35"/>
        <end position="55"/>
    </location>
</feature>
<feature type="compositionally biased region" description="Acidic residues" evidence="1">
    <location>
        <begin position="207"/>
        <end position="218"/>
    </location>
</feature>
<feature type="region of interest" description="Disordered" evidence="1">
    <location>
        <begin position="57"/>
        <end position="132"/>
    </location>
</feature>
<feature type="compositionally biased region" description="Low complexity" evidence="1">
    <location>
        <begin position="93"/>
        <end position="103"/>
    </location>
</feature>
<proteinExistence type="predicted"/>
<dbReference type="Proteomes" id="UP001202244">
    <property type="component" value="Chromosome"/>
</dbReference>
<accession>A0ABY3XUA1</accession>
<gene>
    <name evidence="3" type="ORF">MMF93_17570</name>
</gene>
<evidence type="ECO:0008006" key="5">
    <source>
        <dbReference type="Google" id="ProtNLM"/>
    </source>
</evidence>
<sequence>MNDEADDEQQRDPAAAPALTRTPTDTRSERRRRRLAAAGWLCAVAAAFLLGAWSFSHADPGGQYSRPEPLSDDGVRHELTQARQRAGSATPDPGASSSHSTPSSAPPSQPHRGPTASPSRSASPVTRTVRFPEGLGTALAQCRTDARTVKLLSWTPAEGYSADDVEPGPARTATVELEPADDDASDLLVSLRCADGRPHATVGKEADDGDDGNDADDD</sequence>
<evidence type="ECO:0000256" key="2">
    <source>
        <dbReference type="SAM" id="Phobius"/>
    </source>
</evidence>
<reference evidence="3 4" key="1">
    <citation type="journal article" date="2023" name="Microbiol. Spectr.">
        <title>Synergy between Genome Mining, Metabolomics, and Bioinformatics Uncovers Antibacterial Chlorinated Carbazole Alkaloids and Their Biosynthetic Gene Cluster from Streptomyces tubbatahanensis sp. nov., a Novel Actinomycete Isolated from Sulu Sea, Philippines.</title>
        <authorList>
            <person name="Tenebro C.P."/>
            <person name="Trono D.J.V.L."/>
            <person name="Balida L.A.P."/>
            <person name="Bayog L.K.A."/>
            <person name="Bruna J.R."/>
            <person name="Sabido E.M."/>
            <person name="Caspe D.P.C."/>
            <person name="de Los Santos E.L.C."/>
            <person name="Saludes J.P."/>
            <person name="Dalisay D.S."/>
        </authorList>
    </citation>
    <scope>NUCLEOTIDE SEQUENCE [LARGE SCALE GENOMIC DNA]</scope>
    <source>
        <strain evidence="3 4">DSD3025</strain>
    </source>
</reference>
<feature type="region of interest" description="Disordered" evidence="1">
    <location>
        <begin position="197"/>
        <end position="218"/>
    </location>
</feature>
<feature type="compositionally biased region" description="Basic and acidic residues" evidence="1">
    <location>
        <begin position="197"/>
        <end position="206"/>
    </location>
</feature>
<feature type="compositionally biased region" description="Polar residues" evidence="1">
    <location>
        <begin position="116"/>
        <end position="126"/>
    </location>
</feature>
<protein>
    <recommendedName>
        <fullName evidence="5">Septum formation initiator</fullName>
    </recommendedName>
</protein>
<name>A0ABY3XUA1_9ACTN</name>
<organism evidence="3 4">
    <name type="scientific">Streptomyces tubbatahanensis</name>
    <dbReference type="NCBI Taxonomy" id="2923272"/>
    <lineage>
        <taxon>Bacteria</taxon>
        <taxon>Bacillati</taxon>
        <taxon>Actinomycetota</taxon>
        <taxon>Actinomycetes</taxon>
        <taxon>Kitasatosporales</taxon>
        <taxon>Streptomycetaceae</taxon>
        <taxon>Streptomyces</taxon>
    </lineage>
</organism>
<evidence type="ECO:0000313" key="4">
    <source>
        <dbReference type="Proteomes" id="UP001202244"/>
    </source>
</evidence>
<keyword evidence="2" id="KW-1133">Transmembrane helix</keyword>
<evidence type="ECO:0000256" key="1">
    <source>
        <dbReference type="SAM" id="MobiDB-lite"/>
    </source>
</evidence>